<dbReference type="Gene3D" id="3.30.420.240">
    <property type="match status" value="1"/>
</dbReference>
<name>A0A1M7SSD0_9BACT</name>
<sequence length="532" mass="62199">MKYETEKLLIQSNYAKFITFQERESFYLKQFETLKKLELPERLAFLATIGKNDLYFLLTQLLKRHDLRHQWLYERCNEVMNSPNGYLDLWAREHYKSTIITFGLTIQSVLNDPELTVGIFSHTRTMAKNFLSQIKREFEQNILLKLCYPNVLWKNPQKEAPLWSLEKGLILKRKNNPKEASLEGWGLVDGQPIGKHFSLLIYDDVVTKDSVNTAEQSLKTTEAWALSLNLGAKGGKRRYIGTRYHLNDTYQEIINRKAAKLRIYPATHNGETTGTPVLLTPDILAEKRREMGAYIFGCQMLQNPLADEAQSFKETWLRFWSPEFSEKTSTIYNWQDFNRYILVDPAGEKKKNSDYTVMLVVGLGADQNWYIIDAIRDRLNLKSRATALFNLHKKYLPELVGYEKYGMQADIEFIESEQEHYNYRFPIISLGGSIAKNSRIKALAPYFEQGRIYLPKRCPFRGYDGKWHDFTEEFIKEEFLNFPVSTHDDMLDCLARILDQKLGAYFPTNTEVEHKNKNEFSENAETEYNMLS</sequence>
<protein>
    <submittedName>
        <fullName evidence="1">Phage uncharacterized protein (Putative large terminase), C-terminal domain-containing protein</fullName>
    </submittedName>
</protein>
<dbReference type="OrthoDB" id="9771580at2"/>
<evidence type="ECO:0000313" key="1">
    <source>
        <dbReference type="EMBL" id="SHN61300.1"/>
    </source>
</evidence>
<dbReference type="Gene3D" id="3.40.50.300">
    <property type="entry name" value="P-loop containing nucleotide triphosphate hydrolases"/>
    <property type="match status" value="1"/>
</dbReference>
<reference evidence="1 2" key="1">
    <citation type="submission" date="2016-12" db="EMBL/GenBank/DDBJ databases">
        <authorList>
            <person name="Song W.-J."/>
            <person name="Kurnit D.M."/>
        </authorList>
    </citation>
    <scope>NUCLEOTIDE SEQUENCE [LARGE SCALE GENOMIC DNA]</scope>
    <source>
        <strain evidence="1 2">DSM 11393</strain>
    </source>
</reference>
<dbReference type="STRING" id="1121455.SAMN02745728_01210"/>
<accession>A0A1M7SSD0</accession>
<keyword evidence="2" id="KW-1185">Reference proteome</keyword>
<organism evidence="1 2">
    <name type="scientific">Desulfovibrio litoralis DSM 11393</name>
    <dbReference type="NCBI Taxonomy" id="1121455"/>
    <lineage>
        <taxon>Bacteria</taxon>
        <taxon>Pseudomonadati</taxon>
        <taxon>Thermodesulfobacteriota</taxon>
        <taxon>Desulfovibrionia</taxon>
        <taxon>Desulfovibrionales</taxon>
        <taxon>Desulfovibrionaceae</taxon>
        <taxon>Desulfovibrio</taxon>
    </lineage>
</organism>
<dbReference type="AlphaFoldDB" id="A0A1M7SSD0"/>
<dbReference type="RefSeq" id="WP_143145501.1">
    <property type="nucleotide sequence ID" value="NZ_FRDI01000004.1"/>
</dbReference>
<gene>
    <name evidence="1" type="ORF">SAMN02745728_01210</name>
</gene>
<proteinExistence type="predicted"/>
<dbReference type="Proteomes" id="UP000186469">
    <property type="component" value="Unassembled WGS sequence"/>
</dbReference>
<dbReference type="InterPro" id="IPR027417">
    <property type="entry name" value="P-loop_NTPase"/>
</dbReference>
<dbReference type="EMBL" id="FRDI01000004">
    <property type="protein sequence ID" value="SHN61300.1"/>
    <property type="molecule type" value="Genomic_DNA"/>
</dbReference>
<evidence type="ECO:0000313" key="2">
    <source>
        <dbReference type="Proteomes" id="UP000186469"/>
    </source>
</evidence>